<evidence type="ECO:0000256" key="7">
    <source>
        <dbReference type="SAM" id="MobiDB-lite"/>
    </source>
</evidence>
<dbReference type="OrthoDB" id="4045395at2759"/>
<feature type="region of interest" description="Disordered" evidence="7">
    <location>
        <begin position="96"/>
        <end position="129"/>
    </location>
</feature>
<dbReference type="GO" id="GO:0005737">
    <property type="term" value="C:cytoplasm"/>
    <property type="evidence" value="ECO:0007669"/>
    <property type="project" value="UniProtKB-SubCell"/>
</dbReference>
<reference evidence="8 9" key="1">
    <citation type="submission" date="2017-03" db="EMBL/GenBank/DDBJ databases">
        <title>Genomes of endolithic fungi from Antarctica.</title>
        <authorList>
            <person name="Coleine C."/>
            <person name="Masonjones S."/>
            <person name="Stajich J.E."/>
        </authorList>
    </citation>
    <scope>NUCLEOTIDE SEQUENCE [LARGE SCALE GENOMIC DNA]</scope>
    <source>
        <strain evidence="8 9">CCFEE 5311</strain>
    </source>
</reference>
<dbReference type="AlphaFoldDB" id="A0A4U0VBY0"/>
<keyword evidence="5" id="KW-0963">Cytoplasm</keyword>
<dbReference type="Gene3D" id="2.40.128.310">
    <property type="entry name" value="Protein HRI1, C-terminal domain"/>
    <property type="match status" value="1"/>
</dbReference>
<dbReference type="Proteomes" id="UP000310066">
    <property type="component" value="Unassembled WGS sequence"/>
</dbReference>
<dbReference type="Pfam" id="PF16815">
    <property type="entry name" value="HRI1"/>
    <property type="match status" value="1"/>
</dbReference>
<dbReference type="CDD" id="cd11692">
    <property type="entry name" value="HRI1_N_like"/>
    <property type="match status" value="1"/>
</dbReference>
<comment type="similarity">
    <text evidence="3">Belongs to the HRI1 family.</text>
</comment>
<evidence type="ECO:0000256" key="4">
    <source>
        <dbReference type="ARBA" id="ARBA00017063"/>
    </source>
</evidence>
<dbReference type="InterPro" id="IPR043047">
    <property type="entry name" value="Hri1_N_sf"/>
</dbReference>
<evidence type="ECO:0000313" key="9">
    <source>
        <dbReference type="Proteomes" id="UP000310066"/>
    </source>
</evidence>
<sequence length="251" mass="28194">MNHNMAPSISIREHVRTLPDPAIEPTTTLVLTSAKTHFVDIRILKPTHPETPKEENVLPLSRLDWAFAGTSSSTPQRDKDGKAFAHSTWKHWVSSRTRDVSGVSDEGDMIPLPDGRTLEKGSNTDPETGVVSEYEELWWEAPVRVVESGEGGGEGRSCCVVLRLQDDEHEARGLVVRVGQYVEGVLRVGESFSLERWEWKGNGKGEGWQRLVRMGDLWLPCGPAMDEKRLKEGGEVKYGEYVWEVIELNNF</sequence>
<proteinExistence type="inferred from homology"/>
<dbReference type="InterPro" id="IPR031818">
    <property type="entry name" value="Hri1"/>
</dbReference>
<evidence type="ECO:0000256" key="6">
    <source>
        <dbReference type="ARBA" id="ARBA00023242"/>
    </source>
</evidence>
<evidence type="ECO:0000256" key="2">
    <source>
        <dbReference type="ARBA" id="ARBA00004496"/>
    </source>
</evidence>
<dbReference type="CDD" id="cd11693">
    <property type="entry name" value="HRI1_C_like"/>
    <property type="match status" value="1"/>
</dbReference>
<accession>A0A4U0VBY0</accession>
<evidence type="ECO:0000313" key="8">
    <source>
        <dbReference type="EMBL" id="TKA46460.1"/>
    </source>
</evidence>
<name>A0A4U0VBY0_9PEZI</name>
<evidence type="ECO:0000256" key="3">
    <source>
        <dbReference type="ARBA" id="ARBA00005229"/>
    </source>
</evidence>
<dbReference type="EMBL" id="NAJP01000008">
    <property type="protein sequence ID" value="TKA46460.1"/>
    <property type="molecule type" value="Genomic_DNA"/>
</dbReference>
<comment type="subcellular location">
    <subcellularLocation>
        <location evidence="2">Cytoplasm</location>
    </subcellularLocation>
    <subcellularLocation>
        <location evidence="1">Nucleus</location>
    </subcellularLocation>
</comment>
<evidence type="ECO:0000256" key="5">
    <source>
        <dbReference type="ARBA" id="ARBA00022490"/>
    </source>
</evidence>
<evidence type="ECO:0000256" key="1">
    <source>
        <dbReference type="ARBA" id="ARBA00004123"/>
    </source>
</evidence>
<dbReference type="STRING" id="329885.A0A4U0VBY0"/>
<comment type="caution">
    <text evidence="8">The sequence shown here is derived from an EMBL/GenBank/DDBJ whole genome shotgun (WGS) entry which is preliminary data.</text>
</comment>
<dbReference type="InterPro" id="IPR038744">
    <property type="entry name" value="Hri1_N"/>
</dbReference>
<gene>
    <name evidence="8" type="ORF">B0A54_02292</name>
</gene>
<dbReference type="Gene3D" id="2.40.128.320">
    <property type="entry name" value="Protein HRI1, N-terminal domain"/>
    <property type="match status" value="1"/>
</dbReference>
<organism evidence="8 9">
    <name type="scientific">Friedmanniomyces endolithicus</name>
    <dbReference type="NCBI Taxonomy" id="329885"/>
    <lineage>
        <taxon>Eukaryota</taxon>
        <taxon>Fungi</taxon>
        <taxon>Dikarya</taxon>
        <taxon>Ascomycota</taxon>
        <taxon>Pezizomycotina</taxon>
        <taxon>Dothideomycetes</taxon>
        <taxon>Dothideomycetidae</taxon>
        <taxon>Mycosphaerellales</taxon>
        <taxon>Teratosphaeriaceae</taxon>
        <taxon>Friedmanniomyces</taxon>
    </lineage>
</organism>
<dbReference type="GO" id="GO:0005634">
    <property type="term" value="C:nucleus"/>
    <property type="evidence" value="ECO:0007669"/>
    <property type="project" value="UniProtKB-SubCell"/>
</dbReference>
<protein>
    <recommendedName>
        <fullName evidence="4">Protein HRI1</fullName>
    </recommendedName>
</protein>
<keyword evidence="6" id="KW-0539">Nucleus</keyword>